<dbReference type="CDD" id="cd00082">
    <property type="entry name" value="HisKA"/>
    <property type="match status" value="1"/>
</dbReference>
<dbReference type="InterPro" id="IPR050736">
    <property type="entry name" value="Sensor_HK_Regulatory"/>
</dbReference>
<dbReference type="Pfam" id="PF00512">
    <property type="entry name" value="HisKA"/>
    <property type="match status" value="1"/>
</dbReference>
<dbReference type="PRINTS" id="PR00344">
    <property type="entry name" value="BCTRLSENSOR"/>
</dbReference>
<evidence type="ECO:0000256" key="3">
    <source>
        <dbReference type="ARBA" id="ARBA00022553"/>
    </source>
</evidence>
<dbReference type="RefSeq" id="WP_130181660.1">
    <property type="nucleotide sequence ID" value="NZ_CP035945.1"/>
</dbReference>
<dbReference type="Pfam" id="PF02518">
    <property type="entry name" value="HATPase_c"/>
    <property type="match status" value="1"/>
</dbReference>
<sequence length="315" mass="35549">MKSNIMTGICVFVILCLLAALLIVLAAGRTREKKLLRRLQEMLEDASAGTFLEGKLEDTKISELESAMWRFLNDSRLSSVQQAEQKQRIQSLISDISHQTVTPIANIKIYAELLKEQQEKWKAGDCSVKEDIAEEIDAVIDQVDKLDFLIGSLVKLSRLENGILELEPHNCCIREVLTAIRRQFTKKAQQKGVTLIIEDSVEEAVFDLKWTTEAVGNIVDNALKYTPEGGKVWLRVILYSLFLRLDVTDTGIGIPEQEQASVFTRFYRSRTVSGQPGVGIGLYFAREVIRREKGYIKLASEPEKGSTFSIFLYRG</sequence>
<dbReference type="InterPro" id="IPR004358">
    <property type="entry name" value="Sig_transdc_His_kin-like_C"/>
</dbReference>
<dbReference type="CDD" id="cd00075">
    <property type="entry name" value="HATPase"/>
    <property type="match status" value="1"/>
</dbReference>
<evidence type="ECO:0000313" key="8">
    <source>
        <dbReference type="EMBL" id="QBE98122.1"/>
    </source>
</evidence>
<organism evidence="8 9">
    <name type="scientific">Blautia producta</name>
    <dbReference type="NCBI Taxonomy" id="33035"/>
    <lineage>
        <taxon>Bacteria</taxon>
        <taxon>Bacillati</taxon>
        <taxon>Bacillota</taxon>
        <taxon>Clostridia</taxon>
        <taxon>Lachnospirales</taxon>
        <taxon>Lachnospiraceae</taxon>
        <taxon>Blautia</taxon>
    </lineage>
</organism>
<keyword evidence="3" id="KW-0597">Phosphoprotein</keyword>
<dbReference type="SUPFAM" id="SSF55874">
    <property type="entry name" value="ATPase domain of HSP90 chaperone/DNA topoisomerase II/histidine kinase"/>
    <property type="match status" value="1"/>
</dbReference>
<dbReference type="InterPro" id="IPR036097">
    <property type="entry name" value="HisK_dim/P_sf"/>
</dbReference>
<feature type="domain" description="Histidine kinase" evidence="7">
    <location>
        <begin position="95"/>
        <end position="315"/>
    </location>
</feature>
<dbReference type="EC" id="2.7.13.3" evidence="2"/>
<dbReference type="Proteomes" id="UP000289794">
    <property type="component" value="Chromosome"/>
</dbReference>
<proteinExistence type="predicted"/>
<protein>
    <recommendedName>
        <fullName evidence="2">histidine kinase</fullName>
        <ecNumber evidence="2">2.7.13.3</ecNumber>
    </recommendedName>
</protein>
<dbReference type="PANTHER" id="PTHR43711:SF1">
    <property type="entry name" value="HISTIDINE KINASE 1"/>
    <property type="match status" value="1"/>
</dbReference>
<accession>A0A4P6M1B8</accession>
<dbReference type="InterPro" id="IPR005467">
    <property type="entry name" value="His_kinase_dom"/>
</dbReference>
<dbReference type="KEGG" id="bpro:PMF13cell1_03688"/>
<dbReference type="PANTHER" id="PTHR43711">
    <property type="entry name" value="TWO-COMPONENT HISTIDINE KINASE"/>
    <property type="match status" value="1"/>
</dbReference>
<gene>
    <name evidence="8" type="primary">resE_6</name>
    <name evidence="8" type="ORF">PMF13cell1_03688</name>
</gene>
<dbReference type="InterPro" id="IPR003661">
    <property type="entry name" value="HisK_dim/P_dom"/>
</dbReference>
<dbReference type="Gene3D" id="1.10.287.130">
    <property type="match status" value="1"/>
</dbReference>
<evidence type="ECO:0000256" key="2">
    <source>
        <dbReference type="ARBA" id="ARBA00012438"/>
    </source>
</evidence>
<dbReference type="GO" id="GO:0000155">
    <property type="term" value="F:phosphorelay sensor kinase activity"/>
    <property type="evidence" value="ECO:0007669"/>
    <property type="project" value="InterPro"/>
</dbReference>
<evidence type="ECO:0000256" key="1">
    <source>
        <dbReference type="ARBA" id="ARBA00000085"/>
    </source>
</evidence>
<dbReference type="SUPFAM" id="SSF47384">
    <property type="entry name" value="Homodimeric domain of signal transducing histidine kinase"/>
    <property type="match status" value="1"/>
</dbReference>
<dbReference type="AlphaFoldDB" id="A0A4P6M1B8"/>
<evidence type="ECO:0000256" key="6">
    <source>
        <dbReference type="ARBA" id="ARBA00023012"/>
    </source>
</evidence>
<dbReference type="Gene3D" id="3.30.565.10">
    <property type="entry name" value="Histidine kinase-like ATPase, C-terminal domain"/>
    <property type="match status" value="1"/>
</dbReference>
<dbReference type="SMART" id="SM00387">
    <property type="entry name" value="HATPase_c"/>
    <property type="match status" value="1"/>
</dbReference>
<keyword evidence="4 8" id="KW-0808">Transferase</keyword>
<keyword evidence="5 8" id="KW-0418">Kinase</keyword>
<dbReference type="SMART" id="SM00388">
    <property type="entry name" value="HisKA"/>
    <property type="match status" value="1"/>
</dbReference>
<dbReference type="EMBL" id="CP035945">
    <property type="protein sequence ID" value="QBE98122.1"/>
    <property type="molecule type" value="Genomic_DNA"/>
</dbReference>
<keyword evidence="6" id="KW-0902">Two-component regulatory system</keyword>
<evidence type="ECO:0000259" key="7">
    <source>
        <dbReference type="PROSITE" id="PS50109"/>
    </source>
</evidence>
<name>A0A4P6M1B8_9FIRM</name>
<evidence type="ECO:0000313" key="9">
    <source>
        <dbReference type="Proteomes" id="UP000289794"/>
    </source>
</evidence>
<evidence type="ECO:0000256" key="5">
    <source>
        <dbReference type="ARBA" id="ARBA00022777"/>
    </source>
</evidence>
<dbReference type="PROSITE" id="PS50109">
    <property type="entry name" value="HIS_KIN"/>
    <property type="match status" value="1"/>
</dbReference>
<dbReference type="InterPro" id="IPR003594">
    <property type="entry name" value="HATPase_dom"/>
</dbReference>
<dbReference type="InterPro" id="IPR036890">
    <property type="entry name" value="HATPase_C_sf"/>
</dbReference>
<evidence type="ECO:0000256" key="4">
    <source>
        <dbReference type="ARBA" id="ARBA00022679"/>
    </source>
</evidence>
<reference evidence="8 9" key="1">
    <citation type="submission" date="2019-01" db="EMBL/GenBank/DDBJ databases">
        <title>PMF-metabolizing Aryl O-demethylase.</title>
        <authorList>
            <person name="Kim M."/>
        </authorList>
    </citation>
    <scope>NUCLEOTIDE SEQUENCE [LARGE SCALE GENOMIC DNA]</scope>
    <source>
        <strain evidence="8 9">PMF1</strain>
    </source>
</reference>
<comment type="catalytic activity">
    <reaction evidence="1">
        <text>ATP + protein L-histidine = ADP + protein N-phospho-L-histidine.</text>
        <dbReference type="EC" id="2.7.13.3"/>
    </reaction>
</comment>